<dbReference type="PANTHER" id="PTHR45772:SF8">
    <property type="entry name" value="HIGH-AFFINITY BRANCHED-CHAIN AMINO ACID TRANSPORT ATP-BINDING PROTEIN"/>
    <property type="match status" value="1"/>
</dbReference>
<name>A0ABY8MJA7_9SPIO</name>
<dbReference type="GO" id="GO:0005524">
    <property type="term" value="F:ATP binding"/>
    <property type="evidence" value="ECO:0007669"/>
    <property type="project" value="UniProtKB-KW"/>
</dbReference>
<reference evidence="5 6" key="1">
    <citation type="submission" date="2023-04" db="EMBL/GenBank/DDBJ databases">
        <title>Spirochaete genome identified in red abalone sample constitutes a novel genus.</title>
        <authorList>
            <person name="Sharma S.P."/>
            <person name="Purcell C.M."/>
            <person name="Hyde J.R."/>
            <person name="Severin A.J."/>
        </authorList>
    </citation>
    <scope>NUCLEOTIDE SEQUENCE [LARGE SCALE GENOMIC DNA]</scope>
    <source>
        <strain evidence="5 6">SP-2023</strain>
    </source>
</reference>
<dbReference type="Proteomes" id="UP001228690">
    <property type="component" value="Chromosome"/>
</dbReference>
<evidence type="ECO:0000256" key="2">
    <source>
        <dbReference type="ARBA" id="ARBA00022741"/>
    </source>
</evidence>
<protein>
    <submittedName>
        <fullName evidence="5">Urea ABC transporter ATP-binding protein UrtD</fullName>
    </submittedName>
</protein>
<keyword evidence="2" id="KW-0547">Nucleotide-binding</keyword>
<feature type="domain" description="ABC transporter" evidence="4">
    <location>
        <begin position="6"/>
        <end position="246"/>
    </location>
</feature>
<evidence type="ECO:0000313" key="5">
    <source>
        <dbReference type="EMBL" id="WGK70100.1"/>
    </source>
</evidence>
<dbReference type="SUPFAM" id="SSF52540">
    <property type="entry name" value="P-loop containing nucleoside triphosphate hydrolases"/>
    <property type="match status" value="1"/>
</dbReference>
<keyword evidence="6" id="KW-1185">Reference proteome</keyword>
<dbReference type="PROSITE" id="PS50893">
    <property type="entry name" value="ABC_TRANSPORTER_2"/>
    <property type="match status" value="1"/>
</dbReference>
<dbReference type="InterPro" id="IPR017781">
    <property type="entry name" value="ABC_transptr_urea_ATP-bd_UrtD"/>
</dbReference>
<gene>
    <name evidence="5" type="primary">urtD</name>
    <name evidence="5" type="ORF">P0082_04360</name>
</gene>
<dbReference type="InterPro" id="IPR003439">
    <property type="entry name" value="ABC_transporter-like_ATP-bd"/>
</dbReference>
<evidence type="ECO:0000313" key="6">
    <source>
        <dbReference type="Proteomes" id="UP001228690"/>
    </source>
</evidence>
<dbReference type="RefSeq" id="WP_326928306.1">
    <property type="nucleotide sequence ID" value="NZ_CP123443.1"/>
</dbReference>
<accession>A0ABY8MJA7</accession>
<keyword evidence="1" id="KW-0813">Transport</keyword>
<dbReference type="InterPro" id="IPR051120">
    <property type="entry name" value="ABC_AA/LPS_Transport"/>
</dbReference>
<organism evidence="5 6">
    <name type="scientific">Candidatus Haliotispira prima</name>
    <dbReference type="NCBI Taxonomy" id="3034016"/>
    <lineage>
        <taxon>Bacteria</taxon>
        <taxon>Pseudomonadati</taxon>
        <taxon>Spirochaetota</taxon>
        <taxon>Spirochaetia</taxon>
        <taxon>Spirochaetales</taxon>
        <taxon>Spirochaetaceae</taxon>
        <taxon>Candidatus Haliotispira</taxon>
    </lineage>
</organism>
<dbReference type="InterPro" id="IPR027417">
    <property type="entry name" value="P-loop_NTPase"/>
</dbReference>
<evidence type="ECO:0000259" key="4">
    <source>
        <dbReference type="PROSITE" id="PS50893"/>
    </source>
</evidence>
<evidence type="ECO:0000256" key="3">
    <source>
        <dbReference type="ARBA" id="ARBA00022840"/>
    </source>
</evidence>
<keyword evidence="3 5" id="KW-0067">ATP-binding</keyword>
<dbReference type="Gene3D" id="3.40.50.300">
    <property type="entry name" value="P-loop containing nucleotide triphosphate hydrolases"/>
    <property type="match status" value="1"/>
</dbReference>
<evidence type="ECO:0000256" key="1">
    <source>
        <dbReference type="ARBA" id="ARBA00022448"/>
    </source>
</evidence>
<proteinExistence type="predicted"/>
<dbReference type="CDD" id="cd03219">
    <property type="entry name" value="ABC_Mj1267_LivG_branched"/>
    <property type="match status" value="1"/>
</dbReference>
<dbReference type="PANTHER" id="PTHR45772">
    <property type="entry name" value="CONSERVED COMPONENT OF ABC TRANSPORTER FOR NATURAL AMINO ACIDS-RELATED"/>
    <property type="match status" value="1"/>
</dbReference>
<dbReference type="Pfam" id="PF00005">
    <property type="entry name" value="ABC_tran"/>
    <property type="match status" value="1"/>
</dbReference>
<dbReference type="EMBL" id="CP123443">
    <property type="protein sequence ID" value="WGK70100.1"/>
    <property type="molecule type" value="Genomic_DNA"/>
</dbReference>
<sequence>MVDDILYLENISVEFSGFKALNRVNFFMNKGELHFLIGPNGAGKTTLLDVICGKTKSTGGRMFFQGKKDLMSLRPQHIARLGISRKFQAPSIFSELTVFENLELSVNENKSFFRSLVKEADSEEKNKIEEIMEKVNLKDESNTRGGDLSHGKKQWLELGMTIIRDPKLLLVDEPVAGMTGKERDLTGQLLQDIAQNSSVLVVEHDMQFVEQFAHSVTILHEGAILCQGDFNTVSKDPTVIDVYLGRGGGDLHA</sequence>
<dbReference type="NCBIfam" id="TIGR03411">
    <property type="entry name" value="urea_trans_UrtD"/>
    <property type="match status" value="1"/>
</dbReference>